<feature type="region of interest" description="Disordered" evidence="3">
    <location>
        <begin position="221"/>
        <end position="308"/>
    </location>
</feature>
<sequence length="308" mass="32299">MKAAHAALCALALCFSLSALADHPQDPYEKYNRAVFKFNDKADRYVLSPAARAYRAVTPKPARSAVSNFFNNLRDIGSIGSNLLRGNVRKAGYDFMRVAVNSTFGLGGLINIADAAGMPNNKNTLGDTFASWGWKRSNYFVLPLMGPSTIRDSVGGVVAVLYSPERLLMPAAGVRYGATGLNVVSQREQLLDLTDTLDQVALDKYAYTRDVYLALRAKQTGNTDPAAADGELSDPALSASPDAGAGDDLTDPELENGADNSNGSAKQPENAATAASETASPATDANADSRQPETAGAAESSASAPAAE</sequence>
<reference evidence="5 6" key="1">
    <citation type="submission" date="2022-02" db="EMBL/GenBank/DDBJ databases">
        <title>Genome sequence data of Kingella unionensis sp. nov. strain CICC 24913 (CCUG 75125).</title>
        <authorList>
            <person name="Xiao M."/>
        </authorList>
    </citation>
    <scope>NUCLEOTIDE SEQUENCE [LARGE SCALE GENOMIC DNA]</scope>
    <source>
        <strain evidence="5 6">CICC 24913</strain>
    </source>
</reference>
<gene>
    <name evidence="5" type="ORF">MB824_05940</name>
</gene>
<feature type="signal peptide" evidence="4">
    <location>
        <begin position="1"/>
        <end position="21"/>
    </location>
</feature>
<dbReference type="RefSeq" id="WP_238746749.1">
    <property type="nucleotide sequence ID" value="NZ_JAKOOW010000023.1"/>
</dbReference>
<evidence type="ECO:0000256" key="2">
    <source>
        <dbReference type="ARBA" id="ARBA00022729"/>
    </source>
</evidence>
<dbReference type="PANTHER" id="PTHR30035:SF3">
    <property type="entry name" value="INTERMEMBRANE PHOSPHOLIPID TRANSPORT SYSTEM LIPOPROTEIN MLAA"/>
    <property type="match status" value="1"/>
</dbReference>
<feature type="compositionally biased region" description="Low complexity" evidence="3">
    <location>
        <begin position="271"/>
        <end position="285"/>
    </location>
</feature>
<evidence type="ECO:0000256" key="4">
    <source>
        <dbReference type="SAM" id="SignalP"/>
    </source>
</evidence>
<evidence type="ECO:0000313" key="6">
    <source>
        <dbReference type="Proteomes" id="UP001298424"/>
    </source>
</evidence>
<comment type="caution">
    <text evidence="5">The sequence shown here is derived from an EMBL/GenBank/DDBJ whole genome shotgun (WGS) entry which is preliminary data.</text>
</comment>
<dbReference type="InterPro" id="IPR007428">
    <property type="entry name" value="MlaA"/>
</dbReference>
<organism evidence="5 6">
    <name type="scientific">Kingella pumchi</name>
    <dbReference type="NCBI Taxonomy" id="2779506"/>
    <lineage>
        <taxon>Bacteria</taxon>
        <taxon>Pseudomonadati</taxon>
        <taxon>Pseudomonadota</taxon>
        <taxon>Betaproteobacteria</taxon>
        <taxon>Neisseriales</taxon>
        <taxon>Neisseriaceae</taxon>
        <taxon>Kingella</taxon>
    </lineage>
</organism>
<dbReference type="Proteomes" id="UP001298424">
    <property type="component" value="Unassembled WGS sequence"/>
</dbReference>
<name>A0ABS9NML1_9NEIS</name>
<dbReference type="PRINTS" id="PR01805">
    <property type="entry name" value="VACJLIPOPROT"/>
</dbReference>
<feature type="compositionally biased region" description="Low complexity" evidence="3">
    <location>
        <begin position="293"/>
        <end position="308"/>
    </location>
</feature>
<evidence type="ECO:0000313" key="5">
    <source>
        <dbReference type="EMBL" id="MCG6504034.1"/>
    </source>
</evidence>
<dbReference type="Pfam" id="PF04333">
    <property type="entry name" value="MlaA"/>
    <property type="match status" value="1"/>
</dbReference>
<protein>
    <submittedName>
        <fullName evidence="5">VacJ family lipoprotein</fullName>
    </submittedName>
</protein>
<feature type="chain" id="PRO_5047058843" evidence="4">
    <location>
        <begin position="22"/>
        <end position="308"/>
    </location>
</feature>
<feature type="compositionally biased region" description="Polar residues" evidence="3">
    <location>
        <begin position="258"/>
        <end position="267"/>
    </location>
</feature>
<dbReference type="EMBL" id="JAKOOW010000023">
    <property type="protein sequence ID" value="MCG6504034.1"/>
    <property type="molecule type" value="Genomic_DNA"/>
</dbReference>
<proteinExistence type="inferred from homology"/>
<evidence type="ECO:0000256" key="1">
    <source>
        <dbReference type="ARBA" id="ARBA00010634"/>
    </source>
</evidence>
<keyword evidence="6" id="KW-1185">Reference proteome</keyword>
<accession>A0ABS9NML1</accession>
<keyword evidence="2 4" id="KW-0732">Signal</keyword>
<comment type="similarity">
    <text evidence="1">Belongs to the MlaA family.</text>
</comment>
<dbReference type="PANTHER" id="PTHR30035">
    <property type="entry name" value="LIPOPROTEIN VACJ-RELATED"/>
    <property type="match status" value="1"/>
</dbReference>
<keyword evidence="5" id="KW-0449">Lipoprotein</keyword>
<evidence type="ECO:0000256" key="3">
    <source>
        <dbReference type="SAM" id="MobiDB-lite"/>
    </source>
</evidence>